<dbReference type="GO" id="GO:0016020">
    <property type="term" value="C:membrane"/>
    <property type="evidence" value="ECO:0007669"/>
    <property type="project" value="UniProtKB-SubCell"/>
</dbReference>
<keyword evidence="2 5" id="KW-0812">Transmembrane</keyword>
<evidence type="ECO:0000256" key="3">
    <source>
        <dbReference type="ARBA" id="ARBA00022989"/>
    </source>
</evidence>
<accession>A0A058Z5A6</accession>
<keyword evidence="7" id="KW-1185">Reference proteome</keyword>
<proteinExistence type="predicted"/>
<reference evidence="6" key="1">
    <citation type="submission" date="2013-04" db="EMBL/GenBank/DDBJ databases">
        <title>The Genome Sequence of Fonticula alba ATCC 38817.</title>
        <authorList>
            <consortium name="The Broad Institute Genomics Platform"/>
            <person name="Russ C."/>
            <person name="Cuomo C."/>
            <person name="Burger G."/>
            <person name="Gray M.W."/>
            <person name="Holland P.W.H."/>
            <person name="King N."/>
            <person name="Lang F.B.F."/>
            <person name="Roger A.J."/>
            <person name="Ruiz-Trillo I."/>
            <person name="Brown M."/>
            <person name="Walker B."/>
            <person name="Young S."/>
            <person name="Zeng Q."/>
            <person name="Gargeya S."/>
            <person name="Fitzgerald M."/>
            <person name="Haas B."/>
            <person name="Abouelleil A."/>
            <person name="Allen A.W."/>
            <person name="Alvarado L."/>
            <person name="Arachchi H.M."/>
            <person name="Berlin A.M."/>
            <person name="Chapman S.B."/>
            <person name="Gainer-Dewar J."/>
            <person name="Goldberg J."/>
            <person name="Griggs A."/>
            <person name="Gujja S."/>
            <person name="Hansen M."/>
            <person name="Howarth C."/>
            <person name="Imamovic A."/>
            <person name="Ireland A."/>
            <person name="Larimer J."/>
            <person name="McCowan C."/>
            <person name="Murphy C."/>
            <person name="Pearson M."/>
            <person name="Poon T.W."/>
            <person name="Priest M."/>
            <person name="Roberts A."/>
            <person name="Saif S."/>
            <person name="Shea T."/>
            <person name="Sisk P."/>
            <person name="Sykes S."/>
            <person name="Wortman J."/>
            <person name="Nusbaum C."/>
            <person name="Birren B."/>
        </authorList>
    </citation>
    <scope>NUCLEOTIDE SEQUENCE [LARGE SCALE GENOMIC DNA]</scope>
    <source>
        <strain evidence="6">ATCC 38817</strain>
    </source>
</reference>
<comment type="subcellular location">
    <subcellularLocation>
        <location evidence="1">Membrane</location>
    </subcellularLocation>
</comment>
<evidence type="ECO:0000256" key="1">
    <source>
        <dbReference type="ARBA" id="ARBA00004370"/>
    </source>
</evidence>
<organism evidence="6">
    <name type="scientific">Fonticula alba</name>
    <name type="common">Slime mold</name>
    <dbReference type="NCBI Taxonomy" id="691883"/>
    <lineage>
        <taxon>Eukaryota</taxon>
        <taxon>Rotosphaerida</taxon>
        <taxon>Fonticulaceae</taxon>
        <taxon>Fonticula</taxon>
    </lineage>
</organism>
<dbReference type="STRING" id="691883.A0A058Z5A6"/>
<dbReference type="EMBL" id="KB932206">
    <property type="protein sequence ID" value="KCV69311.1"/>
    <property type="molecule type" value="Genomic_DNA"/>
</dbReference>
<keyword evidence="3 5" id="KW-1133">Transmembrane helix</keyword>
<dbReference type="Pfam" id="PF23489">
    <property type="entry name" value="V-ATPase_su_f"/>
    <property type="match status" value="1"/>
</dbReference>
<dbReference type="AlphaFoldDB" id="A0A058Z5A6"/>
<dbReference type="OrthoDB" id="67317at2759"/>
<protein>
    <submittedName>
        <fullName evidence="6">Uncharacterized protein</fullName>
    </submittedName>
</protein>
<name>A0A058Z5A6_FONAL</name>
<evidence type="ECO:0000256" key="4">
    <source>
        <dbReference type="ARBA" id="ARBA00023136"/>
    </source>
</evidence>
<evidence type="ECO:0000256" key="2">
    <source>
        <dbReference type="ARBA" id="ARBA00022692"/>
    </source>
</evidence>
<dbReference type="Proteomes" id="UP000030693">
    <property type="component" value="Unassembled WGS sequence"/>
</dbReference>
<dbReference type="InterPro" id="IPR056552">
    <property type="entry name" value="Ribonucl_Kappa"/>
</dbReference>
<dbReference type="RefSeq" id="XP_009495876.1">
    <property type="nucleotide sequence ID" value="XM_009497601.1"/>
</dbReference>
<evidence type="ECO:0000256" key="5">
    <source>
        <dbReference type="SAM" id="Phobius"/>
    </source>
</evidence>
<feature type="transmembrane region" description="Helical" evidence="5">
    <location>
        <begin position="54"/>
        <end position="76"/>
    </location>
</feature>
<sequence length="89" mass="9251">MLQRLIFCKPSTAMCCTILAICGIIFGICMGLAYKFEFSQLVSGPAGHVANDPAAVATSCFIAAGLYVACLLVALCQMGLSKAKARNSA</sequence>
<evidence type="ECO:0000313" key="7">
    <source>
        <dbReference type="Proteomes" id="UP000030693"/>
    </source>
</evidence>
<evidence type="ECO:0000313" key="6">
    <source>
        <dbReference type="EMBL" id="KCV69311.1"/>
    </source>
</evidence>
<feature type="transmembrane region" description="Helical" evidence="5">
    <location>
        <begin position="12"/>
        <end position="34"/>
    </location>
</feature>
<keyword evidence="4 5" id="KW-0472">Membrane</keyword>
<gene>
    <name evidence="6" type="ORF">H696_03743</name>
</gene>
<dbReference type="GeneID" id="20528468"/>